<evidence type="ECO:0000313" key="2">
    <source>
        <dbReference type="Proteomes" id="UP001162480"/>
    </source>
</evidence>
<sequence length="132" mass="15454">MMNSRLTHNNIYLDGIGTNSQGPQGHHGVLTYWEVNHTGYTKQRALFPSRREETKTITVETAATTIVNIRVKLLQSPFLKHDRLKLPQKRYNITLMSCGYGEKIESEEEWKSTQKRNKAKEYCSPEFVIWYF</sequence>
<dbReference type="Proteomes" id="UP001162480">
    <property type="component" value="Chromosome 1"/>
</dbReference>
<protein>
    <submittedName>
        <fullName evidence="1">Uncharacterized protein</fullName>
    </submittedName>
</protein>
<keyword evidence="2" id="KW-1185">Reference proteome</keyword>
<name>A0AA36EWV3_OCTVU</name>
<gene>
    <name evidence="1" type="ORF">OCTVUL_1B024057</name>
</gene>
<reference evidence="1" key="1">
    <citation type="submission" date="2023-08" db="EMBL/GenBank/DDBJ databases">
        <authorList>
            <person name="Alioto T."/>
            <person name="Alioto T."/>
            <person name="Gomez Garrido J."/>
        </authorList>
    </citation>
    <scope>NUCLEOTIDE SEQUENCE</scope>
</reference>
<accession>A0AA36EWV3</accession>
<dbReference type="EMBL" id="OX597814">
    <property type="protein sequence ID" value="CAI9716017.1"/>
    <property type="molecule type" value="Genomic_DNA"/>
</dbReference>
<evidence type="ECO:0000313" key="1">
    <source>
        <dbReference type="EMBL" id="CAI9716017.1"/>
    </source>
</evidence>
<proteinExistence type="predicted"/>
<organism evidence="1 2">
    <name type="scientific">Octopus vulgaris</name>
    <name type="common">Common octopus</name>
    <dbReference type="NCBI Taxonomy" id="6645"/>
    <lineage>
        <taxon>Eukaryota</taxon>
        <taxon>Metazoa</taxon>
        <taxon>Spiralia</taxon>
        <taxon>Lophotrochozoa</taxon>
        <taxon>Mollusca</taxon>
        <taxon>Cephalopoda</taxon>
        <taxon>Coleoidea</taxon>
        <taxon>Octopodiformes</taxon>
        <taxon>Octopoda</taxon>
        <taxon>Incirrata</taxon>
        <taxon>Octopodidae</taxon>
        <taxon>Octopus</taxon>
    </lineage>
</organism>
<dbReference type="AlphaFoldDB" id="A0AA36EWV3"/>